<proteinExistence type="predicted"/>
<dbReference type="EMBL" id="CAJVPM010023163">
    <property type="protein sequence ID" value="CAG8648439.1"/>
    <property type="molecule type" value="Genomic_DNA"/>
</dbReference>
<feature type="non-terminal residue" evidence="1">
    <location>
        <position position="174"/>
    </location>
</feature>
<name>A0ACA9NC69_9GLOM</name>
<comment type="caution">
    <text evidence="1">The sequence shown here is derived from an EMBL/GenBank/DDBJ whole genome shotgun (WGS) entry which is preliminary data.</text>
</comment>
<reference evidence="1" key="1">
    <citation type="submission" date="2021-06" db="EMBL/GenBank/DDBJ databases">
        <authorList>
            <person name="Kallberg Y."/>
            <person name="Tangrot J."/>
            <person name="Rosling A."/>
        </authorList>
    </citation>
    <scope>NUCLEOTIDE SEQUENCE</scope>
    <source>
        <strain evidence="1">AU212A</strain>
    </source>
</reference>
<organism evidence="1 2">
    <name type="scientific">Scutellospora calospora</name>
    <dbReference type="NCBI Taxonomy" id="85575"/>
    <lineage>
        <taxon>Eukaryota</taxon>
        <taxon>Fungi</taxon>
        <taxon>Fungi incertae sedis</taxon>
        <taxon>Mucoromycota</taxon>
        <taxon>Glomeromycotina</taxon>
        <taxon>Glomeromycetes</taxon>
        <taxon>Diversisporales</taxon>
        <taxon>Gigasporaceae</taxon>
        <taxon>Scutellospora</taxon>
    </lineage>
</organism>
<sequence length="174" mass="20328">TLFLECWKRANHSLQYNWDVTQFEAEELPRPEFYGTRPRISPITMKPEIYFPENEKLKKVIISGIIIVVSFIRSLINRSDVTTGCEYNNCFTELTIQLAIVMIGQQTLGQISEIFIPFVKSHINKKKIKQKINELLVKYDNVNSGRKLQGVPQWIKDDDLDRPPQIQNNEFVEI</sequence>
<keyword evidence="2" id="KW-1185">Reference proteome</keyword>
<gene>
    <name evidence="1" type="ORF">SCALOS_LOCUS8581</name>
</gene>
<dbReference type="Proteomes" id="UP000789860">
    <property type="component" value="Unassembled WGS sequence"/>
</dbReference>
<feature type="non-terminal residue" evidence="1">
    <location>
        <position position="1"/>
    </location>
</feature>
<accession>A0ACA9NC69</accession>
<evidence type="ECO:0000313" key="2">
    <source>
        <dbReference type="Proteomes" id="UP000789860"/>
    </source>
</evidence>
<evidence type="ECO:0000313" key="1">
    <source>
        <dbReference type="EMBL" id="CAG8648439.1"/>
    </source>
</evidence>
<protein>
    <submittedName>
        <fullName evidence="1">9920_t:CDS:1</fullName>
    </submittedName>
</protein>